<dbReference type="Proteomes" id="UP001161691">
    <property type="component" value="Unassembled WGS sequence"/>
</dbReference>
<name>A0ABT6TNA6_9BACL</name>
<comment type="caution">
    <text evidence="1">The sequence shown here is derived from an EMBL/GenBank/DDBJ whole genome shotgun (WGS) entry which is preliminary data.</text>
</comment>
<dbReference type="InterPro" id="IPR053161">
    <property type="entry name" value="Ulvan_degrading_GH"/>
</dbReference>
<dbReference type="EMBL" id="JAGRPV010000001">
    <property type="protein sequence ID" value="MDI4647322.1"/>
    <property type="molecule type" value="Genomic_DNA"/>
</dbReference>
<keyword evidence="2" id="KW-1185">Reference proteome</keyword>
<dbReference type="CDD" id="cd03143">
    <property type="entry name" value="A4_beta-galactosidase_middle_domain"/>
    <property type="match status" value="1"/>
</dbReference>
<proteinExistence type="predicted"/>
<accession>A0ABT6TNA6</accession>
<organism evidence="1 2">
    <name type="scientific">Cohnella hashimotonis</name>
    <dbReference type="NCBI Taxonomy" id="2826895"/>
    <lineage>
        <taxon>Bacteria</taxon>
        <taxon>Bacillati</taxon>
        <taxon>Bacillota</taxon>
        <taxon>Bacilli</taxon>
        <taxon>Bacillales</taxon>
        <taxon>Paenibacillaceae</taxon>
        <taxon>Cohnella</taxon>
    </lineage>
</organism>
<dbReference type="RefSeq" id="WP_282910094.1">
    <property type="nucleotide sequence ID" value="NZ_JAGRPV010000001.1"/>
</dbReference>
<dbReference type="PANTHER" id="PTHR36848">
    <property type="entry name" value="DNA-BINDING PROTEIN (PUTATIVE SECRETED PROTEIN)-RELATED"/>
    <property type="match status" value="1"/>
</dbReference>
<keyword evidence="1" id="KW-0378">Hydrolase</keyword>
<sequence length="1067" mass="118542">MKIDDMREGFAAPSPSLRSVPFWSWNDKLETDELIRQIGEMKAQGMGGFFMHSREGLETAYMGEEWLACIEACVREAKRLGLQAWLYDEDRFPSGGAGGTVAAKGDAYRAKAVTLEAIGKDRKRASVPSLADSKAGSEANACDGGVNADAIADAGAVADKSAIAVFLAKADGTELLRCERIAADGRTVALGEGELLLVFRREISEPDEWFNDEAPADNLNPASVAAFIESTYEPYRHTVGDEFGQAVPGIFTDEPNIADFRSPHGTDRAWLPWTDGFAAFFRERRGYDLLDEIPLLFFQGERAPKIRHDYWRTITERFGDAYSRQLGAWCEANGIALTGHYLVEHNLGIGTRLNGAVMPQYRYQQVPGIDILEERTEEYWTVKQCTSVANQYGKRRVLSEMYGCAGWEFTFEGQKWVGDWQYVMGVNARCQHLALYSLKGCRKRDFPPAFGYNAPWWKYNHAVEDYFARIAAVTTQGPAVRDVLVLHPSSTVWTMVGCDPYRYLGWDDPSLLAANRLERQCDGVVRALLGSHYDFDFGDETIMAETASAAGGTLAVGLASYKVVVLPSVASIWRSTAELLLAFLEGGGRMLVVEPVPTMIEGERSGELAALLSHPNTETVGRPRDAVRALEAALPRRVSICDRAGSEASSFLYLMTELEDGYGVFIVNNDRNSGHEVEIALERPGKLEEWDLLGGGIAVRGTSRSGKSGSGGGMRFTADFGPAGSRMFIVRTNEPPLEAESDFSYVPVHERNRVADATLGSACRFTRTSPNALVLDRCRYRLDGGAWSEPMLVWEAQRAIRETLGMRPVHYNGIPQRYRWIGEPHLRDGAAVELAFVFQVDKVPATDVFLVLEQAESFDIRLNGEAAAAEPNGWYLDKSFVKVRLPIVRPGSNELLLSCAYRQTFELEDCYLIGDFAVDASRSIAAEPELLHVGDWCHQGYYHYCGGIIYHFECTLEPIEPGKRRVIELDDFRAVTVEVRVNGTSAGLIPWKAAGKLDLTEHLRAGTNRIDIEVTGSARNLLGPLHQRGSHNPWTDWTFFTREHTRDDPQYTVLPYGLMSKANIYQI</sequence>
<dbReference type="Pfam" id="PF17132">
    <property type="entry name" value="Glyco_hydro_106"/>
    <property type="match status" value="1"/>
</dbReference>
<dbReference type="Gene3D" id="3.40.50.880">
    <property type="match status" value="1"/>
</dbReference>
<reference evidence="1" key="1">
    <citation type="submission" date="2023-04" db="EMBL/GenBank/DDBJ databases">
        <title>Comparative genomic analysis of Cohnella hashimotonis sp. nov., isolated from the International Space Station.</title>
        <authorList>
            <person name="Venkateswaran K."/>
            <person name="Simpson A."/>
        </authorList>
    </citation>
    <scope>NUCLEOTIDE SEQUENCE</scope>
    <source>
        <strain evidence="1">F6_2S_P_1</strain>
    </source>
</reference>
<dbReference type="GO" id="GO:0016787">
    <property type="term" value="F:hydrolase activity"/>
    <property type="evidence" value="ECO:0007669"/>
    <property type="project" value="UniProtKB-KW"/>
</dbReference>
<protein>
    <submittedName>
        <fullName evidence="1">Glycosyl hydrolase</fullName>
    </submittedName>
</protein>
<dbReference type="InterPro" id="IPR029062">
    <property type="entry name" value="Class_I_gatase-like"/>
</dbReference>
<gene>
    <name evidence="1" type="ORF">KB449_20265</name>
</gene>
<evidence type="ECO:0000313" key="2">
    <source>
        <dbReference type="Proteomes" id="UP001161691"/>
    </source>
</evidence>
<dbReference type="PANTHER" id="PTHR36848:SF2">
    <property type="entry name" value="SECRETED PROTEIN"/>
    <property type="match status" value="1"/>
</dbReference>
<evidence type="ECO:0000313" key="1">
    <source>
        <dbReference type="EMBL" id="MDI4647322.1"/>
    </source>
</evidence>